<evidence type="ECO:0000256" key="7">
    <source>
        <dbReference type="ARBA" id="ARBA00022840"/>
    </source>
</evidence>
<evidence type="ECO:0000256" key="6">
    <source>
        <dbReference type="ARBA" id="ARBA00022741"/>
    </source>
</evidence>
<feature type="transmembrane region" description="Helical" evidence="11">
    <location>
        <begin position="934"/>
        <end position="958"/>
    </location>
</feature>
<dbReference type="Pfam" id="PF00664">
    <property type="entry name" value="ABC_membrane"/>
    <property type="match status" value="2"/>
</dbReference>
<feature type="compositionally biased region" description="Basic and acidic residues" evidence="10">
    <location>
        <begin position="664"/>
        <end position="675"/>
    </location>
</feature>
<keyword evidence="5" id="KW-0677">Repeat</keyword>
<dbReference type="EMBL" id="ML994067">
    <property type="protein sequence ID" value="KAF2199586.1"/>
    <property type="molecule type" value="Genomic_DNA"/>
</dbReference>
<keyword evidence="3" id="KW-0813">Transport</keyword>
<keyword evidence="9 11" id="KW-0472">Membrane</keyword>
<proteinExistence type="inferred from homology"/>
<feature type="transmembrane region" description="Helical" evidence="11">
    <location>
        <begin position="54"/>
        <end position="78"/>
    </location>
</feature>
<dbReference type="InterPro" id="IPR027417">
    <property type="entry name" value="P-loop_NTPase"/>
</dbReference>
<comment type="subcellular location">
    <subcellularLocation>
        <location evidence="1">Membrane</location>
        <topology evidence="1">Multi-pass membrane protein</topology>
    </subcellularLocation>
</comment>
<evidence type="ECO:0000256" key="10">
    <source>
        <dbReference type="SAM" id="MobiDB-lite"/>
    </source>
</evidence>
<dbReference type="CDD" id="cd18578">
    <property type="entry name" value="ABC_6TM_Pgp_ABCB1_D2_like"/>
    <property type="match status" value="1"/>
</dbReference>
<sequence>MAELSEPITTNGLDEKQHQVLDEKQQQVLDHQRNGLPTDKRAKTIFHYATPLDFFILAISSFAAIVAGVFNPTLAIFYGQIAGNFSGYQKGTVSGPELQAKTSKFSLFWVYLGVETFIAVYISTTGFYYTGERITRRLREAYLKTTIRQNMAFFDTLGAGELTTRITSDINLIQEGLTRSPTVFLTAAATFTSAFVIAYIEYWKLALILSSTLVLMAIIGAVGVAYPVRWTKQSLALYGSGATVVEEAIGSIRHVTAFGIQEPLVERYDNYLKRAERPALKGGVGTALALSVMEAIPFFTFGLAFWEGSRLLIRGEMSTAAVISSTLAIILGTWTIELLAPNAKATLSSIASASSILESMSRKSPEDPFSKQGKRLENGGVNITFRDVQLIYPSRPDITVLKDLNLVLPAFKTTAIVGASGCGKSSIVGLLERFYKPTKGEILFGHDDIQTLNLNWLRSQISLVGQEPTLFHTTVFQNIVYGLEDTKLSLPADELKAFVQQAAITANAHDFILRLEKGYDTEVGEKGMLLSGGQRQRICIARAIIKNPQILILDEATSALDVEAERLVQKALATAAKGRTTAVIAHRLSTIRDADNIIVMSDGQVVEQGTHEELISKQGRYAELVQKQQFLNKPIGTDITTDVVSNKSDSDMFLEKEEVYVPDEPIKEDESRKEPTTVPGAEPKRSSLSSHGLSTALRLVMEINRPEILFIVPAAFLAILLGLSVPAQSLIFAKVMNTLSLRSGDALRNGIDFWSLMFLALGLGVFVAWVGQSVSFAYTEEKLIHRTRYRSFKYILRQNVGFFDQERNSIGPLTSLVSSASTDLNGLGGSVIGASLTFIATILGGIVLSLAIAWKLALVCLATVPLVAGFGWVRLAALTLFGQKIKQTHQDSAAYATEAVSAIRTVASLNMEARVMKHYNKILSQRSKESIRSILVASAYYAASYSITHFCAALAFWYGGSLIANDHYTVFQFFICFAALISGTQAAGILLSSATGMSKAIGAAEDLNSLFERRPEIDIWDTTGKETIVKTRAGKIEFRNVSFSYASRKEHSVLDNINITIQPGQYIALIGPSGCGKSTMIALLERFYDPTGGQILVDGQDISKLNVNDYRSHLSLVGQEQTLYSGTIRENLVLGASGTVSEEEIEQACREANIYDFIMSLPHNRHGFSTEIGSKGVMLSGGQRQRMAIARAILRDTTILLLDEATAALDATSERMVQDAIDKAVKKRTTIAVAHRLSTIQNADVIYVLKDGRIVEVGNHHDLMGKERGVYRGLVEMQSLDEAAREM</sequence>
<dbReference type="PROSITE" id="PS00211">
    <property type="entry name" value="ABC_TRANSPORTER_1"/>
    <property type="match status" value="2"/>
</dbReference>
<feature type="domain" description="ABC transporter" evidence="12">
    <location>
        <begin position="383"/>
        <end position="627"/>
    </location>
</feature>
<dbReference type="PANTHER" id="PTHR43394">
    <property type="entry name" value="ATP-DEPENDENT PERMEASE MDL1, MITOCHONDRIAL"/>
    <property type="match status" value="1"/>
</dbReference>
<gene>
    <name evidence="14" type="ORF">GQ43DRAFT_419942</name>
</gene>
<dbReference type="GO" id="GO:0016887">
    <property type="term" value="F:ATP hydrolysis activity"/>
    <property type="evidence" value="ECO:0007669"/>
    <property type="project" value="InterPro"/>
</dbReference>
<dbReference type="SMART" id="SM00382">
    <property type="entry name" value="AAA"/>
    <property type="match status" value="2"/>
</dbReference>
<feature type="region of interest" description="Disordered" evidence="10">
    <location>
        <begin position="664"/>
        <end position="689"/>
    </location>
</feature>
<dbReference type="GO" id="GO:0005743">
    <property type="term" value="C:mitochondrial inner membrane"/>
    <property type="evidence" value="ECO:0007669"/>
    <property type="project" value="TreeGrafter"/>
</dbReference>
<evidence type="ECO:0000256" key="5">
    <source>
        <dbReference type="ARBA" id="ARBA00022737"/>
    </source>
</evidence>
<feature type="transmembrane region" description="Helical" evidence="11">
    <location>
        <begin position="182"/>
        <end position="200"/>
    </location>
</feature>
<feature type="transmembrane region" description="Helical" evidence="11">
    <location>
        <begin position="856"/>
        <end position="881"/>
    </location>
</feature>
<dbReference type="Gene3D" id="3.40.50.300">
    <property type="entry name" value="P-loop containing nucleotide triphosphate hydrolases"/>
    <property type="match status" value="2"/>
</dbReference>
<keyword evidence="7" id="KW-0067">ATP-binding</keyword>
<evidence type="ECO:0000256" key="1">
    <source>
        <dbReference type="ARBA" id="ARBA00004141"/>
    </source>
</evidence>
<dbReference type="CDD" id="cd03249">
    <property type="entry name" value="ABC_MTABC3_MDL1_MDL2"/>
    <property type="match status" value="2"/>
</dbReference>
<evidence type="ECO:0000256" key="4">
    <source>
        <dbReference type="ARBA" id="ARBA00022692"/>
    </source>
</evidence>
<feature type="transmembrane region" description="Helical" evidence="11">
    <location>
        <begin position="318"/>
        <end position="340"/>
    </location>
</feature>
<dbReference type="FunFam" id="3.40.50.300:FF:000913">
    <property type="entry name" value="ABC multidrug transporter SitT"/>
    <property type="match status" value="1"/>
</dbReference>
<keyword evidence="15" id="KW-1185">Reference proteome</keyword>
<comment type="caution">
    <text evidence="14">The sequence shown here is derived from an EMBL/GenBank/DDBJ whole genome shotgun (WGS) entry which is preliminary data.</text>
</comment>
<dbReference type="InterPro" id="IPR039421">
    <property type="entry name" value="Type_1_exporter"/>
</dbReference>
<dbReference type="OrthoDB" id="6500128at2759"/>
<organism evidence="14 15">
    <name type="scientific">Delitschia confertaspora ATCC 74209</name>
    <dbReference type="NCBI Taxonomy" id="1513339"/>
    <lineage>
        <taxon>Eukaryota</taxon>
        <taxon>Fungi</taxon>
        <taxon>Dikarya</taxon>
        <taxon>Ascomycota</taxon>
        <taxon>Pezizomycotina</taxon>
        <taxon>Dothideomycetes</taxon>
        <taxon>Pleosporomycetidae</taxon>
        <taxon>Pleosporales</taxon>
        <taxon>Delitschiaceae</taxon>
        <taxon>Delitschia</taxon>
    </lineage>
</organism>
<feature type="domain" description="ABC transmembrane type-1" evidence="13">
    <location>
        <begin position="58"/>
        <end position="348"/>
    </location>
</feature>
<dbReference type="GO" id="GO:0015421">
    <property type="term" value="F:ABC-type oligopeptide transporter activity"/>
    <property type="evidence" value="ECO:0007669"/>
    <property type="project" value="TreeGrafter"/>
</dbReference>
<dbReference type="InterPro" id="IPR003439">
    <property type="entry name" value="ABC_transporter-like_ATP-bd"/>
</dbReference>
<evidence type="ECO:0000259" key="13">
    <source>
        <dbReference type="PROSITE" id="PS50929"/>
    </source>
</evidence>
<dbReference type="GO" id="GO:0005524">
    <property type="term" value="F:ATP binding"/>
    <property type="evidence" value="ECO:0007669"/>
    <property type="project" value="UniProtKB-KW"/>
</dbReference>
<dbReference type="SUPFAM" id="SSF52540">
    <property type="entry name" value="P-loop containing nucleoside triphosphate hydrolases"/>
    <property type="match status" value="2"/>
</dbReference>
<protein>
    <submittedName>
        <fullName evidence="14">Leptomycin B resistance protein pmd1</fullName>
    </submittedName>
</protein>
<dbReference type="InterPro" id="IPR017871">
    <property type="entry name" value="ABC_transporter-like_CS"/>
</dbReference>
<evidence type="ECO:0000256" key="3">
    <source>
        <dbReference type="ARBA" id="ARBA00022448"/>
    </source>
</evidence>
<dbReference type="InterPro" id="IPR003593">
    <property type="entry name" value="AAA+_ATPase"/>
</dbReference>
<evidence type="ECO:0000313" key="14">
    <source>
        <dbReference type="EMBL" id="KAF2199586.1"/>
    </source>
</evidence>
<feature type="transmembrane region" description="Helical" evidence="11">
    <location>
        <begin position="108"/>
        <end position="129"/>
    </location>
</feature>
<evidence type="ECO:0000256" key="11">
    <source>
        <dbReference type="SAM" id="Phobius"/>
    </source>
</evidence>
<name>A0A9P4JK32_9PLEO</name>
<keyword evidence="4 11" id="KW-0812">Transmembrane</keyword>
<dbReference type="Pfam" id="PF00005">
    <property type="entry name" value="ABC_tran"/>
    <property type="match status" value="2"/>
</dbReference>
<dbReference type="PANTHER" id="PTHR43394:SF11">
    <property type="entry name" value="ATP-BINDING CASSETTE TRANSPORTER"/>
    <property type="match status" value="1"/>
</dbReference>
<dbReference type="CDD" id="cd18577">
    <property type="entry name" value="ABC_6TM_Pgp_ABCB1_D1_like"/>
    <property type="match status" value="1"/>
</dbReference>
<evidence type="ECO:0000313" key="15">
    <source>
        <dbReference type="Proteomes" id="UP000799536"/>
    </source>
</evidence>
<feature type="domain" description="ABC transporter" evidence="12">
    <location>
        <begin position="1036"/>
        <end position="1276"/>
    </location>
</feature>
<feature type="transmembrane region" description="Helical" evidence="11">
    <location>
        <begin position="753"/>
        <end position="778"/>
    </location>
</feature>
<dbReference type="Gene3D" id="1.20.1560.10">
    <property type="entry name" value="ABC transporter type 1, transmembrane domain"/>
    <property type="match status" value="1"/>
</dbReference>
<feature type="transmembrane region" description="Helical" evidence="11">
    <location>
        <begin position="206"/>
        <end position="228"/>
    </location>
</feature>
<keyword evidence="6" id="KW-0547">Nucleotide-binding</keyword>
<evidence type="ECO:0000259" key="12">
    <source>
        <dbReference type="PROSITE" id="PS50893"/>
    </source>
</evidence>
<dbReference type="InterPro" id="IPR011527">
    <property type="entry name" value="ABC1_TM_dom"/>
</dbReference>
<evidence type="ECO:0000256" key="9">
    <source>
        <dbReference type="ARBA" id="ARBA00023136"/>
    </source>
</evidence>
<evidence type="ECO:0000256" key="2">
    <source>
        <dbReference type="ARBA" id="ARBA00007577"/>
    </source>
</evidence>
<dbReference type="PROSITE" id="PS50893">
    <property type="entry name" value="ABC_TRANSPORTER_2"/>
    <property type="match status" value="2"/>
</dbReference>
<accession>A0A9P4JK32</accession>
<dbReference type="GO" id="GO:0090374">
    <property type="term" value="P:oligopeptide export from mitochondrion"/>
    <property type="evidence" value="ECO:0007669"/>
    <property type="project" value="TreeGrafter"/>
</dbReference>
<dbReference type="PROSITE" id="PS50929">
    <property type="entry name" value="ABC_TM1F"/>
    <property type="match status" value="2"/>
</dbReference>
<dbReference type="SUPFAM" id="SSF90123">
    <property type="entry name" value="ABC transporter transmembrane region"/>
    <property type="match status" value="2"/>
</dbReference>
<comment type="similarity">
    <text evidence="2">Belongs to the ABC transporter superfamily. ABCB family. Multidrug resistance exporter (TC 3.A.1.201) subfamily.</text>
</comment>
<feature type="transmembrane region" description="Helical" evidence="11">
    <location>
        <begin position="283"/>
        <end position="306"/>
    </location>
</feature>
<feature type="domain" description="ABC transmembrane type-1" evidence="13">
    <location>
        <begin position="714"/>
        <end position="999"/>
    </location>
</feature>
<dbReference type="FunFam" id="3.40.50.300:FF:000251">
    <property type="entry name" value="ABC transporter B family member 19"/>
    <property type="match status" value="1"/>
</dbReference>
<reference evidence="14" key="1">
    <citation type="journal article" date="2020" name="Stud. Mycol.">
        <title>101 Dothideomycetes genomes: a test case for predicting lifestyles and emergence of pathogens.</title>
        <authorList>
            <person name="Haridas S."/>
            <person name="Albert R."/>
            <person name="Binder M."/>
            <person name="Bloem J."/>
            <person name="Labutti K."/>
            <person name="Salamov A."/>
            <person name="Andreopoulos B."/>
            <person name="Baker S."/>
            <person name="Barry K."/>
            <person name="Bills G."/>
            <person name="Bluhm B."/>
            <person name="Cannon C."/>
            <person name="Castanera R."/>
            <person name="Culley D."/>
            <person name="Daum C."/>
            <person name="Ezra D."/>
            <person name="Gonzalez J."/>
            <person name="Henrissat B."/>
            <person name="Kuo A."/>
            <person name="Liang C."/>
            <person name="Lipzen A."/>
            <person name="Lutzoni F."/>
            <person name="Magnuson J."/>
            <person name="Mondo S."/>
            <person name="Nolan M."/>
            <person name="Ohm R."/>
            <person name="Pangilinan J."/>
            <person name="Park H.-J."/>
            <person name="Ramirez L."/>
            <person name="Alfaro M."/>
            <person name="Sun H."/>
            <person name="Tritt A."/>
            <person name="Yoshinaga Y."/>
            <person name="Zwiers L.-H."/>
            <person name="Turgeon B."/>
            <person name="Goodwin S."/>
            <person name="Spatafora J."/>
            <person name="Crous P."/>
            <person name="Grigoriev I."/>
        </authorList>
    </citation>
    <scope>NUCLEOTIDE SEQUENCE</scope>
    <source>
        <strain evidence="14">ATCC 74209</strain>
    </source>
</reference>
<feature type="transmembrane region" description="Helical" evidence="11">
    <location>
        <begin position="970"/>
        <end position="991"/>
    </location>
</feature>
<keyword evidence="8 11" id="KW-1133">Transmembrane helix</keyword>
<dbReference type="Proteomes" id="UP000799536">
    <property type="component" value="Unassembled WGS sequence"/>
</dbReference>
<feature type="transmembrane region" description="Helical" evidence="11">
    <location>
        <begin position="708"/>
        <end position="733"/>
    </location>
</feature>
<feature type="transmembrane region" description="Helical" evidence="11">
    <location>
        <begin position="831"/>
        <end position="850"/>
    </location>
</feature>
<dbReference type="InterPro" id="IPR036640">
    <property type="entry name" value="ABC1_TM_sf"/>
</dbReference>
<evidence type="ECO:0000256" key="8">
    <source>
        <dbReference type="ARBA" id="ARBA00022989"/>
    </source>
</evidence>